<dbReference type="GO" id="GO:0003677">
    <property type="term" value="F:DNA binding"/>
    <property type="evidence" value="ECO:0007669"/>
    <property type="project" value="UniProtKB-KW"/>
</dbReference>
<dbReference type="KEGG" id="snn:EWH46_18515"/>
<keyword evidence="3" id="KW-0804">Transcription</keyword>
<dbReference type="GO" id="GO:0005829">
    <property type="term" value="C:cytosol"/>
    <property type="evidence" value="ECO:0007669"/>
    <property type="project" value="TreeGrafter"/>
</dbReference>
<dbReference type="AlphaFoldDB" id="A0A5C1Q648"/>
<dbReference type="InterPro" id="IPR010982">
    <property type="entry name" value="Lambda_DNA-bd_dom_sf"/>
</dbReference>
<evidence type="ECO:0000256" key="4">
    <source>
        <dbReference type="SAM" id="MobiDB-lite"/>
    </source>
</evidence>
<organism evidence="5 6">
    <name type="scientific">Sphaerotilus sulfidivorans</name>
    <dbReference type="NCBI Taxonomy" id="639200"/>
    <lineage>
        <taxon>Bacteria</taxon>
        <taxon>Pseudomonadati</taxon>
        <taxon>Pseudomonadota</taxon>
        <taxon>Betaproteobacteria</taxon>
        <taxon>Burkholderiales</taxon>
        <taxon>Sphaerotilaceae</taxon>
        <taxon>Sphaerotilus</taxon>
    </lineage>
</organism>
<keyword evidence="2" id="KW-0238">DNA-binding</keyword>
<dbReference type="Gene3D" id="1.10.260.40">
    <property type="entry name" value="lambda repressor-like DNA-binding domains"/>
    <property type="match status" value="1"/>
</dbReference>
<dbReference type="SMART" id="SM00530">
    <property type="entry name" value="HTH_XRE"/>
    <property type="match status" value="1"/>
</dbReference>
<proteinExistence type="predicted"/>
<evidence type="ECO:0000256" key="2">
    <source>
        <dbReference type="ARBA" id="ARBA00023125"/>
    </source>
</evidence>
<dbReference type="InterPro" id="IPR050807">
    <property type="entry name" value="TransReg_Diox_bact_type"/>
</dbReference>
<dbReference type="InterPro" id="IPR001387">
    <property type="entry name" value="Cro/C1-type_HTH"/>
</dbReference>
<evidence type="ECO:0000313" key="6">
    <source>
        <dbReference type="Proteomes" id="UP000323522"/>
    </source>
</evidence>
<gene>
    <name evidence="5" type="ORF">EWH46_18515</name>
</gene>
<dbReference type="PANTHER" id="PTHR46797:SF23">
    <property type="entry name" value="HTH-TYPE TRANSCRIPTIONAL REGULATOR SUTR"/>
    <property type="match status" value="1"/>
</dbReference>
<keyword evidence="1" id="KW-0805">Transcription regulation</keyword>
<dbReference type="EMBL" id="CP035709">
    <property type="protein sequence ID" value="QEN02858.1"/>
    <property type="molecule type" value="Genomic_DNA"/>
</dbReference>
<dbReference type="PANTHER" id="PTHR46797">
    <property type="entry name" value="HTH-TYPE TRANSCRIPTIONAL REGULATOR"/>
    <property type="match status" value="1"/>
</dbReference>
<dbReference type="GO" id="GO:0003700">
    <property type="term" value="F:DNA-binding transcription factor activity"/>
    <property type="evidence" value="ECO:0007669"/>
    <property type="project" value="TreeGrafter"/>
</dbReference>
<dbReference type="SUPFAM" id="SSF47413">
    <property type="entry name" value="lambda repressor-like DNA-binding domains"/>
    <property type="match status" value="1"/>
</dbReference>
<evidence type="ECO:0000256" key="3">
    <source>
        <dbReference type="ARBA" id="ARBA00023163"/>
    </source>
</evidence>
<dbReference type="OrthoDB" id="8527856at2"/>
<sequence>MAGGCWQLRPVCDLKKADLKAGFLKTAPVSATESPSPSAHATASATAPGVARRLLALNLVRLRAQRGWSQEALAHESGLHRTFIAHVERQVRNASIDNVERLANALGVSVAVMFQPPPDPPAG</sequence>
<dbReference type="CDD" id="cd00093">
    <property type="entry name" value="HTH_XRE"/>
    <property type="match status" value="1"/>
</dbReference>
<evidence type="ECO:0000256" key="1">
    <source>
        <dbReference type="ARBA" id="ARBA00023015"/>
    </source>
</evidence>
<reference evidence="5 6" key="1">
    <citation type="submission" date="2019-02" db="EMBL/GenBank/DDBJ databases">
        <title>Complete Genome Sequence and Methylome Analysis of Sphaerotilus natans subsp. sulfidivorans D-507.</title>
        <authorList>
            <person name="Fomenkov A."/>
            <person name="Gridneva E."/>
            <person name="Smolyakov D."/>
            <person name="Dubinina G."/>
            <person name="Vincze T."/>
            <person name="Grabovich M."/>
            <person name="Roberts R.J."/>
        </authorList>
    </citation>
    <scope>NUCLEOTIDE SEQUENCE [LARGE SCALE GENOMIC DNA]</scope>
    <source>
        <strain evidence="5 6">D-507</strain>
        <plasmid evidence="6">psna507_unt12</plasmid>
    </source>
</reference>
<evidence type="ECO:0000313" key="5">
    <source>
        <dbReference type="EMBL" id="QEN02858.1"/>
    </source>
</evidence>
<keyword evidence="5" id="KW-0614">Plasmid</keyword>
<dbReference type="Proteomes" id="UP000323522">
    <property type="component" value="Plasmid pSna507_unt12"/>
</dbReference>
<feature type="compositionally biased region" description="Low complexity" evidence="4">
    <location>
        <begin position="30"/>
        <end position="47"/>
    </location>
</feature>
<protein>
    <submittedName>
        <fullName evidence="5">XRE family transcriptional regulator</fullName>
    </submittedName>
</protein>
<dbReference type="PROSITE" id="PS50943">
    <property type="entry name" value="HTH_CROC1"/>
    <property type="match status" value="1"/>
</dbReference>
<dbReference type="Pfam" id="PF01381">
    <property type="entry name" value="HTH_3"/>
    <property type="match status" value="1"/>
</dbReference>
<feature type="region of interest" description="Disordered" evidence="4">
    <location>
        <begin position="28"/>
        <end position="47"/>
    </location>
</feature>
<geneLocation type="plasmid" evidence="6">
    <name>psna507_unt12</name>
</geneLocation>
<name>A0A5C1Q648_9BURK</name>
<accession>A0A5C1Q648</accession>